<evidence type="ECO:0000256" key="2">
    <source>
        <dbReference type="SAM" id="SignalP"/>
    </source>
</evidence>
<reference evidence="3 4" key="1">
    <citation type="submission" date="2019-02" db="EMBL/GenBank/DDBJ databases">
        <title>Deep-cultivation of Planctomycetes and their phenomic and genomic characterization uncovers novel biology.</title>
        <authorList>
            <person name="Wiegand S."/>
            <person name="Jogler M."/>
            <person name="Boedeker C."/>
            <person name="Pinto D."/>
            <person name="Vollmers J."/>
            <person name="Rivas-Marin E."/>
            <person name="Kohn T."/>
            <person name="Peeters S.H."/>
            <person name="Heuer A."/>
            <person name="Rast P."/>
            <person name="Oberbeckmann S."/>
            <person name="Bunk B."/>
            <person name="Jeske O."/>
            <person name="Meyerdierks A."/>
            <person name="Storesund J.E."/>
            <person name="Kallscheuer N."/>
            <person name="Luecker S."/>
            <person name="Lage O.M."/>
            <person name="Pohl T."/>
            <person name="Merkel B.J."/>
            <person name="Hornburger P."/>
            <person name="Mueller R.-W."/>
            <person name="Bruemmer F."/>
            <person name="Labrenz M."/>
            <person name="Spormann A.M."/>
            <person name="Op den Camp H."/>
            <person name="Overmann J."/>
            <person name="Amann R."/>
            <person name="Jetten M.S.M."/>
            <person name="Mascher T."/>
            <person name="Medema M.H."/>
            <person name="Devos D.P."/>
            <person name="Kaster A.-K."/>
            <person name="Ovreas L."/>
            <person name="Rohde M."/>
            <person name="Galperin M.Y."/>
            <person name="Jogler C."/>
        </authorList>
    </citation>
    <scope>NUCLEOTIDE SEQUENCE [LARGE SCALE GENOMIC DNA]</scope>
    <source>
        <strain evidence="3 4">Poly30</strain>
    </source>
</reference>
<dbReference type="RefSeq" id="WP_145202629.1">
    <property type="nucleotide sequence ID" value="NZ_CP036434.1"/>
</dbReference>
<organism evidence="3 4">
    <name type="scientific">Saltatorellus ferox</name>
    <dbReference type="NCBI Taxonomy" id="2528018"/>
    <lineage>
        <taxon>Bacteria</taxon>
        <taxon>Pseudomonadati</taxon>
        <taxon>Planctomycetota</taxon>
        <taxon>Planctomycetia</taxon>
        <taxon>Planctomycetia incertae sedis</taxon>
        <taxon>Saltatorellus</taxon>
    </lineage>
</organism>
<dbReference type="OrthoDB" id="304343at2"/>
<feature type="signal peptide" evidence="2">
    <location>
        <begin position="1"/>
        <end position="22"/>
    </location>
</feature>
<evidence type="ECO:0000256" key="1">
    <source>
        <dbReference type="SAM" id="MobiDB-lite"/>
    </source>
</evidence>
<proteinExistence type="predicted"/>
<sequence precursor="true">MHSLQRLLLPLALCSVAPAALSQGHPYSFEDPSADPSARFPRPTVAGTDDAIPARYGPWSPVIGMPDEGGVQRSDEELAQIFASGGSQAEAPDPRATLYSETVDGMTWLRARAFKARVAADGFQYIPFLGSEAPRNFPVSFRLERATLGGREIPLSPEAEVTREGDRFILDRGAVDVIYDVELDSVEQSFALDVAGASGDLVLDIDVETDLRFEVAPDSSFRFASSFGGMSYGTAIVLDGAGRRADVPATFDGHAIHLTVPATFVAAADGPILVDPLLGTYVVSAYGGDQERPDLAYDRNTDSFIHVYEDDFSGSDGDVFFRRWDSTGAYIDQGYVDLTGDNWRSPSVANIDFLNRSLIVAERTPAGTTDNEVVGRFFRYSVQALEPVLLIGESAAGWDNFIPDVGGSWAPSTDGTFCVVWQRRFSSGNQLRYRIVRGNSTLEPIQFVNTGTNLDVYETVISKSSGNPTSVNTWNVAFRTVNQADSTEGIWSMQVNGDGTILNGPVEVYGQPAGTLIRELDVSEGLSLDGLDPTYLITYDQFSSSPESKPILVCRGSVRERIVQLTSLEHSFDLGTNSTGIRFGTTATDFLISYLESRNGNPFQAYLTAVDLLPFDNLGVSERRTDLGSVSTVSVRGTASIASRQSGGLTSSFSHINWSGLGTLTAWDVRAAWHSASNGDATGLQYCQSEPNSTGDYGFLAMYGDVFLGTTKQLVATALPPNSVGFFITGNGFNVVMNPGGSVGNLCVAGGTLLGRYSSLAASSGPSGRLTLNVDPLNIPTQFGATAALAGQFWQFQCWHRDSMGGAAVSNFTNAVTIRFQ</sequence>
<keyword evidence="2" id="KW-0732">Signal</keyword>
<gene>
    <name evidence="3" type="ORF">Poly30_45600</name>
</gene>
<dbReference type="AlphaFoldDB" id="A0A518EY35"/>
<keyword evidence="4" id="KW-1185">Reference proteome</keyword>
<name>A0A518EY35_9BACT</name>
<protein>
    <submittedName>
        <fullName evidence="3">Uncharacterized protein</fullName>
    </submittedName>
</protein>
<feature type="chain" id="PRO_5022024640" evidence="2">
    <location>
        <begin position="23"/>
        <end position="821"/>
    </location>
</feature>
<dbReference type="EMBL" id="CP036434">
    <property type="protein sequence ID" value="QDV09004.1"/>
    <property type="molecule type" value="Genomic_DNA"/>
</dbReference>
<accession>A0A518EY35</accession>
<evidence type="ECO:0000313" key="3">
    <source>
        <dbReference type="EMBL" id="QDV09004.1"/>
    </source>
</evidence>
<evidence type="ECO:0000313" key="4">
    <source>
        <dbReference type="Proteomes" id="UP000320390"/>
    </source>
</evidence>
<feature type="region of interest" description="Disordered" evidence="1">
    <location>
        <begin position="27"/>
        <end position="51"/>
    </location>
</feature>
<dbReference type="Proteomes" id="UP000320390">
    <property type="component" value="Chromosome"/>
</dbReference>